<dbReference type="EMBL" id="LR796729">
    <property type="protein sequence ID" value="CAB4162093.1"/>
    <property type="molecule type" value="Genomic_DNA"/>
</dbReference>
<reference evidence="2" key="1">
    <citation type="submission" date="2020-04" db="EMBL/GenBank/DDBJ databases">
        <authorList>
            <person name="Chiriac C."/>
            <person name="Salcher M."/>
            <person name="Ghai R."/>
            <person name="Kavagutti S V."/>
        </authorList>
    </citation>
    <scope>NUCLEOTIDE SEQUENCE</scope>
</reference>
<evidence type="ECO:0000313" key="2">
    <source>
        <dbReference type="EMBL" id="CAB4162093.1"/>
    </source>
</evidence>
<accession>A0A6J5NT05</accession>
<organism evidence="2">
    <name type="scientific">uncultured Caudovirales phage</name>
    <dbReference type="NCBI Taxonomy" id="2100421"/>
    <lineage>
        <taxon>Viruses</taxon>
        <taxon>Duplodnaviria</taxon>
        <taxon>Heunggongvirae</taxon>
        <taxon>Uroviricota</taxon>
        <taxon>Caudoviricetes</taxon>
        <taxon>Peduoviridae</taxon>
        <taxon>Maltschvirus</taxon>
        <taxon>Maltschvirus maltsch</taxon>
    </lineage>
</organism>
<sequence>MARKATKALEDQDYSALDAYCIALHEYWKSLRKAGFTEGIALFLVTEKDSYPAWILPSPVDPNKFGDYEDEDDD</sequence>
<evidence type="ECO:0000313" key="1">
    <source>
        <dbReference type="EMBL" id="CAB4138690.1"/>
    </source>
</evidence>
<dbReference type="EMBL" id="LR796347">
    <property type="protein sequence ID" value="CAB4138690.1"/>
    <property type="molecule type" value="Genomic_DNA"/>
</dbReference>
<name>A0A6J5NT05_9CAUD</name>
<protein>
    <submittedName>
        <fullName evidence="2">Uncharacterized protein</fullName>
    </submittedName>
</protein>
<proteinExistence type="predicted"/>
<gene>
    <name evidence="1" type="ORF">UFOVP333_7</name>
    <name evidence="2" type="ORF">UFOVP792_19</name>
</gene>